<gene>
    <name evidence="1" type="ORF">NWE73_16570</name>
</gene>
<name>A0ABT6DPZ6_9BACT</name>
<evidence type="ECO:0000313" key="1">
    <source>
        <dbReference type="EMBL" id="MDG0817999.1"/>
    </source>
</evidence>
<protein>
    <recommendedName>
        <fullName evidence="3">Lipoprotein</fullName>
    </recommendedName>
</protein>
<dbReference type="RefSeq" id="WP_277579475.1">
    <property type="nucleotide sequence ID" value="NZ_JANRMI010000005.1"/>
</dbReference>
<accession>A0ABT6DPZ6</accession>
<dbReference type="Proteomes" id="UP001152321">
    <property type="component" value="Unassembled WGS sequence"/>
</dbReference>
<comment type="caution">
    <text evidence="1">The sequence shown here is derived from an EMBL/GenBank/DDBJ whole genome shotgun (WGS) entry which is preliminary data.</text>
</comment>
<sequence length="318" mass="34326">MKKLILAITILGLASCAYDKDKSGSSPQTKKVNEQNAQIQDDFRPVAGYYSGTLHRANGDEKVDLNLDILGYKDGTNPDGTDRIRFKQSAAYMKVNPVGKPLVNFSVTYVPETGDLTLLNLDAASNIDDVHTIKAKILNGRITGLVKSSTRDIGTLDLRLSANENANPGNGAQEEYNERLRRQYAELVGSYIGCVTPAEGGSVTAAYTVQMNLSLYEDGSDANTTHPRLAGNFHRDYDKLGGLDAALSATYRPDLAPATLNIVGKPNIANNGYVSTFTGTYVEGQFSGNFTSTKKGLEGYIFLKKGKTYPAQCASVTK</sequence>
<dbReference type="PROSITE" id="PS51257">
    <property type="entry name" value="PROKAR_LIPOPROTEIN"/>
    <property type="match status" value="1"/>
</dbReference>
<proteinExistence type="predicted"/>
<dbReference type="EMBL" id="JANRMI010000005">
    <property type="protein sequence ID" value="MDG0817999.1"/>
    <property type="molecule type" value="Genomic_DNA"/>
</dbReference>
<evidence type="ECO:0000313" key="2">
    <source>
        <dbReference type="Proteomes" id="UP001152321"/>
    </source>
</evidence>
<organism evidence="1 2">
    <name type="scientific">Bdellovibrio svalbardensis</name>
    <dbReference type="NCBI Taxonomy" id="2972972"/>
    <lineage>
        <taxon>Bacteria</taxon>
        <taxon>Pseudomonadati</taxon>
        <taxon>Bdellovibrionota</taxon>
        <taxon>Bdellovibrionia</taxon>
        <taxon>Bdellovibrionales</taxon>
        <taxon>Pseudobdellovibrionaceae</taxon>
        <taxon>Bdellovibrio</taxon>
    </lineage>
</organism>
<reference evidence="1" key="1">
    <citation type="submission" date="2022-08" db="EMBL/GenBank/DDBJ databases">
        <title>Novel Bdellovibrio Species Isolated from Svalbard: Designation Bdellovibrio svalbardensis.</title>
        <authorList>
            <person name="Mitchell R.J."/>
            <person name="Choi S.Y."/>
        </authorList>
    </citation>
    <scope>NUCLEOTIDE SEQUENCE</scope>
    <source>
        <strain evidence="1">PAP01</strain>
    </source>
</reference>
<keyword evidence="2" id="KW-1185">Reference proteome</keyword>
<evidence type="ECO:0008006" key="3">
    <source>
        <dbReference type="Google" id="ProtNLM"/>
    </source>
</evidence>